<dbReference type="PROSITE" id="PS51737">
    <property type="entry name" value="RECOMBINASE_DNA_BIND"/>
    <property type="match status" value="1"/>
</dbReference>
<feature type="active site" description="O-(5'-phospho-DNA)-serine intermediate" evidence="4 5">
    <location>
        <position position="11"/>
    </location>
</feature>
<accession>A0A345ZCY7</accession>
<evidence type="ECO:0000256" key="1">
    <source>
        <dbReference type="ARBA" id="ARBA00022908"/>
    </source>
</evidence>
<dbReference type="SUPFAM" id="SSF53041">
    <property type="entry name" value="Resolvase-like"/>
    <property type="match status" value="1"/>
</dbReference>
<dbReference type="AlphaFoldDB" id="A0A345ZCY7"/>
<evidence type="ECO:0000256" key="5">
    <source>
        <dbReference type="PROSITE-ProRule" id="PRU10137"/>
    </source>
</evidence>
<proteinExistence type="predicted"/>
<dbReference type="GO" id="GO:0003677">
    <property type="term" value="F:DNA binding"/>
    <property type="evidence" value="ECO:0007669"/>
    <property type="project" value="UniProtKB-KW"/>
</dbReference>
<dbReference type="Gene3D" id="3.90.1750.20">
    <property type="entry name" value="Putative Large Serine Recombinase, Chain B, Domain 2"/>
    <property type="match status" value="1"/>
</dbReference>
<dbReference type="GO" id="GO:0000150">
    <property type="term" value="F:DNA strand exchange activity"/>
    <property type="evidence" value="ECO:0007669"/>
    <property type="project" value="InterPro"/>
</dbReference>
<keyword evidence="10" id="KW-1185">Reference proteome</keyword>
<dbReference type="Gene3D" id="3.40.50.1390">
    <property type="entry name" value="Resolvase, N-terminal catalytic domain"/>
    <property type="match status" value="1"/>
</dbReference>
<dbReference type="OrthoDB" id="9797501at2"/>
<gene>
    <name evidence="9" type="ORF">C0J27_05490</name>
</gene>
<evidence type="ECO:0000256" key="3">
    <source>
        <dbReference type="ARBA" id="ARBA00023172"/>
    </source>
</evidence>
<dbReference type="GO" id="GO:0015074">
    <property type="term" value="P:DNA integration"/>
    <property type="evidence" value="ECO:0007669"/>
    <property type="project" value="UniProtKB-KW"/>
</dbReference>
<organism evidence="9 10">
    <name type="scientific">Candidatus Chromulinivorax destructor</name>
    <dbReference type="NCBI Taxonomy" id="2066483"/>
    <lineage>
        <taxon>Bacteria</taxon>
        <taxon>Candidatus Babelota</taxon>
        <taxon>Candidatus Babeliae</taxon>
        <taxon>Candidatus Babeliales</taxon>
        <taxon>Candidatus Chromulinivoraceae</taxon>
        <taxon>Candidatus Chromulinivorax</taxon>
    </lineage>
</organism>
<evidence type="ECO:0000259" key="7">
    <source>
        <dbReference type="PROSITE" id="PS51736"/>
    </source>
</evidence>
<keyword evidence="1" id="KW-0229">DNA integration</keyword>
<dbReference type="InterPro" id="IPR050639">
    <property type="entry name" value="SSR_resolvase"/>
</dbReference>
<dbReference type="InterPro" id="IPR036162">
    <property type="entry name" value="Resolvase-like_N_sf"/>
</dbReference>
<dbReference type="KEGG" id="cdes:C0J27_05490"/>
<dbReference type="PANTHER" id="PTHR30461:SF23">
    <property type="entry name" value="DNA RECOMBINASE-RELATED"/>
    <property type="match status" value="1"/>
</dbReference>
<dbReference type="Proteomes" id="UP000254834">
    <property type="component" value="Chromosome"/>
</dbReference>
<dbReference type="SMART" id="SM00857">
    <property type="entry name" value="Resolvase"/>
    <property type="match status" value="1"/>
</dbReference>
<dbReference type="PROSITE" id="PS00397">
    <property type="entry name" value="RECOMBINASES_1"/>
    <property type="match status" value="1"/>
</dbReference>
<dbReference type="InterPro" id="IPR006119">
    <property type="entry name" value="Resolv_N"/>
</dbReference>
<protein>
    <submittedName>
        <fullName evidence="9">Recombinase family protein</fullName>
    </submittedName>
</protein>
<dbReference type="CDD" id="cd00338">
    <property type="entry name" value="Ser_Recombinase"/>
    <property type="match status" value="1"/>
</dbReference>
<evidence type="ECO:0000256" key="2">
    <source>
        <dbReference type="ARBA" id="ARBA00023125"/>
    </source>
</evidence>
<reference evidence="9 10" key="1">
    <citation type="submission" date="2017-12" db="EMBL/GenBank/DDBJ databases">
        <title>Chromulinavorax destructans is a abundant pathogen of dominant heterotrophic picoflagllates.</title>
        <authorList>
            <person name="Deeg C.M."/>
            <person name="Zimmer M."/>
            <person name="Suttle C.A."/>
        </authorList>
    </citation>
    <scope>NUCLEOTIDE SEQUENCE [LARGE SCALE GENOMIC DNA]</scope>
    <source>
        <strain evidence="9 10">SeV1</strain>
    </source>
</reference>
<sequence>MIKVIVYARVSSKEQEVEGYSIPAQLKCLQEYATKNGFIIVKEFTDVETAKKAGRTQFNKMLNFLAEDTSVKHILVEKTDRLLRNITDYALIDRLIEYCDVRIHLIKEGGMLSKDSRSNEKFIFGIKALMSKNYVDNLSEEVRKGMTEKAAQGIYPSLAPYGYINAKENGKSVIKVDPAAAIFVQQMFELYSTGSYSLLTLRRTMINDGMIYRNGKNFYTSTIETIFKNEFYTGVFFWKGKKYENASHEALISKEMFQRVQDVLINPNKSKSRKGLFPFTNLIRCGMCNSNFTAEIKKEKYIYYHCSGNDDCNKTYLKQETIDDLFSSLFDQIHISAEIQTIILQGLRESFKDKIEYHNALISELEQQIKRLQNRIDQTYLDKLDGKISEAFWQTKTKEWSTEQENLNDKLFAAKKADVHYLENADFIIELAQNAGQLFKTGNTAKKRRVIDMLTSNCVYKDGNIDVELKPVFGEVLKTVKTRNWCAR</sequence>
<dbReference type="InterPro" id="IPR025827">
    <property type="entry name" value="Zn_ribbon_recom_dom"/>
</dbReference>
<feature type="domain" description="Resolvase/invertase-type recombinase catalytic" evidence="7">
    <location>
        <begin position="3"/>
        <end position="153"/>
    </location>
</feature>
<name>A0A345ZCY7_9BACT</name>
<evidence type="ECO:0000259" key="8">
    <source>
        <dbReference type="PROSITE" id="PS51737"/>
    </source>
</evidence>
<keyword evidence="3" id="KW-0233">DNA recombination</keyword>
<evidence type="ECO:0000256" key="4">
    <source>
        <dbReference type="PIRSR" id="PIRSR606118-50"/>
    </source>
</evidence>
<feature type="coiled-coil region" evidence="6">
    <location>
        <begin position="348"/>
        <end position="382"/>
    </location>
</feature>
<keyword evidence="2" id="KW-0238">DNA-binding</keyword>
<dbReference type="PANTHER" id="PTHR30461">
    <property type="entry name" value="DNA-INVERTASE FROM LAMBDOID PROPHAGE"/>
    <property type="match status" value="1"/>
</dbReference>
<evidence type="ECO:0000256" key="6">
    <source>
        <dbReference type="SAM" id="Coils"/>
    </source>
</evidence>
<dbReference type="InterPro" id="IPR006118">
    <property type="entry name" value="Recombinase_CS"/>
</dbReference>
<dbReference type="Pfam" id="PF00239">
    <property type="entry name" value="Resolvase"/>
    <property type="match status" value="1"/>
</dbReference>
<evidence type="ECO:0000313" key="10">
    <source>
        <dbReference type="Proteomes" id="UP000254834"/>
    </source>
</evidence>
<dbReference type="EMBL" id="CP025544">
    <property type="protein sequence ID" value="AXK61154.1"/>
    <property type="molecule type" value="Genomic_DNA"/>
</dbReference>
<dbReference type="InterPro" id="IPR038109">
    <property type="entry name" value="DNA_bind_recomb_sf"/>
</dbReference>
<evidence type="ECO:0000313" key="9">
    <source>
        <dbReference type="EMBL" id="AXK61154.1"/>
    </source>
</evidence>
<dbReference type="PROSITE" id="PS51736">
    <property type="entry name" value="RECOMBINASES_3"/>
    <property type="match status" value="1"/>
</dbReference>
<keyword evidence="6" id="KW-0175">Coiled coil</keyword>
<dbReference type="RefSeq" id="WP_115586169.1">
    <property type="nucleotide sequence ID" value="NZ_CP025544.1"/>
</dbReference>
<dbReference type="Pfam" id="PF07508">
    <property type="entry name" value="Recombinase"/>
    <property type="match status" value="1"/>
</dbReference>
<dbReference type="Pfam" id="PF13408">
    <property type="entry name" value="Zn_ribbon_recom"/>
    <property type="match status" value="1"/>
</dbReference>
<feature type="domain" description="Recombinase" evidence="8">
    <location>
        <begin position="160"/>
        <end position="270"/>
    </location>
</feature>
<dbReference type="InterPro" id="IPR011109">
    <property type="entry name" value="DNA_bind_recombinase_dom"/>
</dbReference>